<comment type="caution">
    <text evidence="3">The sequence shown here is derived from an EMBL/GenBank/DDBJ whole genome shotgun (WGS) entry which is preliminary data.</text>
</comment>
<dbReference type="InterPro" id="IPR000719">
    <property type="entry name" value="Prot_kinase_dom"/>
</dbReference>
<feature type="domain" description="Protein kinase" evidence="2">
    <location>
        <begin position="83"/>
        <end position="324"/>
    </location>
</feature>
<feature type="region of interest" description="Disordered" evidence="1">
    <location>
        <begin position="1"/>
        <end position="20"/>
    </location>
</feature>
<dbReference type="GO" id="GO:0004672">
    <property type="term" value="F:protein kinase activity"/>
    <property type="evidence" value="ECO:0007669"/>
    <property type="project" value="InterPro"/>
</dbReference>
<evidence type="ECO:0000313" key="4">
    <source>
        <dbReference type="Proteomes" id="UP000736335"/>
    </source>
</evidence>
<dbReference type="GO" id="GO:0005524">
    <property type="term" value="F:ATP binding"/>
    <property type="evidence" value="ECO:0007669"/>
    <property type="project" value="InterPro"/>
</dbReference>
<evidence type="ECO:0000313" key="3">
    <source>
        <dbReference type="EMBL" id="KAF9782666.1"/>
    </source>
</evidence>
<dbReference type="Gene3D" id="1.10.510.10">
    <property type="entry name" value="Transferase(Phosphotransferase) domain 1"/>
    <property type="match status" value="1"/>
</dbReference>
<gene>
    <name evidence="3" type="ORF">BJ322DRAFT_1142979</name>
</gene>
<organism evidence="3 4">
    <name type="scientific">Thelephora terrestris</name>
    <dbReference type="NCBI Taxonomy" id="56493"/>
    <lineage>
        <taxon>Eukaryota</taxon>
        <taxon>Fungi</taxon>
        <taxon>Dikarya</taxon>
        <taxon>Basidiomycota</taxon>
        <taxon>Agaricomycotina</taxon>
        <taxon>Agaricomycetes</taxon>
        <taxon>Thelephorales</taxon>
        <taxon>Thelephoraceae</taxon>
        <taxon>Thelephora</taxon>
    </lineage>
</organism>
<dbReference type="InterPro" id="IPR011009">
    <property type="entry name" value="Kinase-like_dom_sf"/>
</dbReference>
<sequence length="392" mass="45348">MLTQRGRQERQEREPECGERQEISDLLSRLRNNEMKWRDRHGMLKREGYILRPRLRPGWKPSWLRSGKNPLDCEDGEPLPLRSKCVDATHRESGRMVCIKEVKTNSPEYHAAKLMMKEDWAADHRNHCVPIMKIFEDHEDHRCSYIVMPFLRPADNPPFGTVRDIIGYVSQILEGLVFLHEKGIAHRDCVMRHTLMDGEAMYPKGFHPCNLQRTEDYSAIAQHRSRATAMSEYYFVAFGISVHIPEEVESKLVTGASGIDQDPPELSDLVPYNPFMLDIFIVGNMLKREIYEKFSNVEFLAPLVEAMARVTPHTRADAVQALAIWNGICRNLTTVHREWHLQPRGRNPIGSLSCTDRFKNNRPDYRDYCPIFAVYSSFATSPNPLLIHTFLS</sequence>
<dbReference type="SMART" id="SM00220">
    <property type="entry name" value="S_TKc"/>
    <property type="match status" value="1"/>
</dbReference>
<evidence type="ECO:0000259" key="2">
    <source>
        <dbReference type="SMART" id="SM00220"/>
    </source>
</evidence>
<proteinExistence type="predicted"/>
<keyword evidence="4" id="KW-1185">Reference proteome</keyword>
<accession>A0A9P6HCZ0</accession>
<dbReference type="SUPFAM" id="SSF56112">
    <property type="entry name" value="Protein kinase-like (PK-like)"/>
    <property type="match status" value="1"/>
</dbReference>
<reference evidence="3" key="2">
    <citation type="submission" date="2020-11" db="EMBL/GenBank/DDBJ databases">
        <authorList>
            <consortium name="DOE Joint Genome Institute"/>
            <person name="Kuo A."/>
            <person name="Miyauchi S."/>
            <person name="Kiss E."/>
            <person name="Drula E."/>
            <person name="Kohler A."/>
            <person name="Sanchez-Garcia M."/>
            <person name="Andreopoulos B."/>
            <person name="Barry K.W."/>
            <person name="Bonito G."/>
            <person name="Buee M."/>
            <person name="Carver A."/>
            <person name="Chen C."/>
            <person name="Cichocki N."/>
            <person name="Clum A."/>
            <person name="Culley D."/>
            <person name="Crous P.W."/>
            <person name="Fauchery L."/>
            <person name="Girlanda M."/>
            <person name="Hayes R."/>
            <person name="Keri Z."/>
            <person name="Labutti K."/>
            <person name="Lipzen A."/>
            <person name="Lombard V."/>
            <person name="Magnuson J."/>
            <person name="Maillard F."/>
            <person name="Morin E."/>
            <person name="Murat C."/>
            <person name="Nolan M."/>
            <person name="Ohm R."/>
            <person name="Pangilinan J."/>
            <person name="Pereira M."/>
            <person name="Perotto S."/>
            <person name="Peter M."/>
            <person name="Riley R."/>
            <person name="Sitrit Y."/>
            <person name="Stielow B."/>
            <person name="Szollosi G."/>
            <person name="Zifcakova L."/>
            <person name="Stursova M."/>
            <person name="Spatafora J.W."/>
            <person name="Tedersoo L."/>
            <person name="Vaario L.-M."/>
            <person name="Yamada A."/>
            <person name="Yan M."/>
            <person name="Wang P."/>
            <person name="Xu J."/>
            <person name="Bruns T."/>
            <person name="Baldrian P."/>
            <person name="Vilgalys R."/>
            <person name="Henrissat B."/>
            <person name="Grigoriev I.V."/>
            <person name="Hibbett D."/>
            <person name="Nagy L.G."/>
            <person name="Martin F.M."/>
        </authorList>
    </citation>
    <scope>NUCLEOTIDE SEQUENCE</scope>
    <source>
        <strain evidence="3">UH-Tt-Lm1</strain>
    </source>
</reference>
<dbReference type="OrthoDB" id="5987198at2759"/>
<dbReference type="EMBL" id="WIUZ02000011">
    <property type="protein sequence ID" value="KAF9782666.1"/>
    <property type="molecule type" value="Genomic_DNA"/>
</dbReference>
<protein>
    <recommendedName>
        <fullName evidence="2">Protein kinase domain-containing protein</fullName>
    </recommendedName>
</protein>
<reference evidence="3" key="1">
    <citation type="journal article" date="2020" name="Nat. Commun.">
        <title>Large-scale genome sequencing of mycorrhizal fungi provides insights into the early evolution of symbiotic traits.</title>
        <authorList>
            <person name="Miyauchi S."/>
            <person name="Kiss E."/>
            <person name="Kuo A."/>
            <person name="Drula E."/>
            <person name="Kohler A."/>
            <person name="Sanchez-Garcia M."/>
            <person name="Morin E."/>
            <person name="Andreopoulos B."/>
            <person name="Barry K.W."/>
            <person name="Bonito G."/>
            <person name="Buee M."/>
            <person name="Carver A."/>
            <person name="Chen C."/>
            <person name="Cichocki N."/>
            <person name="Clum A."/>
            <person name="Culley D."/>
            <person name="Crous P.W."/>
            <person name="Fauchery L."/>
            <person name="Girlanda M."/>
            <person name="Hayes R.D."/>
            <person name="Keri Z."/>
            <person name="LaButti K."/>
            <person name="Lipzen A."/>
            <person name="Lombard V."/>
            <person name="Magnuson J."/>
            <person name="Maillard F."/>
            <person name="Murat C."/>
            <person name="Nolan M."/>
            <person name="Ohm R.A."/>
            <person name="Pangilinan J."/>
            <person name="Pereira M.F."/>
            <person name="Perotto S."/>
            <person name="Peter M."/>
            <person name="Pfister S."/>
            <person name="Riley R."/>
            <person name="Sitrit Y."/>
            <person name="Stielow J.B."/>
            <person name="Szollosi G."/>
            <person name="Zifcakova L."/>
            <person name="Stursova M."/>
            <person name="Spatafora J.W."/>
            <person name="Tedersoo L."/>
            <person name="Vaario L.M."/>
            <person name="Yamada A."/>
            <person name="Yan M."/>
            <person name="Wang P."/>
            <person name="Xu J."/>
            <person name="Bruns T."/>
            <person name="Baldrian P."/>
            <person name="Vilgalys R."/>
            <person name="Dunand C."/>
            <person name="Henrissat B."/>
            <person name="Grigoriev I.V."/>
            <person name="Hibbett D."/>
            <person name="Nagy L.G."/>
            <person name="Martin F.M."/>
        </authorList>
    </citation>
    <scope>NUCLEOTIDE SEQUENCE</scope>
    <source>
        <strain evidence="3">UH-Tt-Lm1</strain>
    </source>
</reference>
<name>A0A9P6HCZ0_9AGAM</name>
<dbReference type="AlphaFoldDB" id="A0A9P6HCZ0"/>
<dbReference type="Proteomes" id="UP000736335">
    <property type="component" value="Unassembled WGS sequence"/>
</dbReference>
<evidence type="ECO:0000256" key="1">
    <source>
        <dbReference type="SAM" id="MobiDB-lite"/>
    </source>
</evidence>